<keyword evidence="3" id="KW-1185">Reference proteome</keyword>
<feature type="transmembrane region" description="Helical" evidence="1">
    <location>
        <begin position="29"/>
        <end position="50"/>
    </location>
</feature>
<keyword evidence="1" id="KW-0472">Membrane</keyword>
<evidence type="ECO:0000313" key="3">
    <source>
        <dbReference type="Proteomes" id="UP000198282"/>
    </source>
</evidence>
<gene>
    <name evidence="2" type="ORF">SAMN05216276_107633</name>
</gene>
<name>A0A239P1E8_9ACTN</name>
<proteinExistence type="predicted"/>
<protein>
    <recommendedName>
        <fullName evidence="4">Sigma factor regulator N-terminal</fullName>
    </recommendedName>
</protein>
<dbReference type="OrthoDB" id="3542474at2"/>
<organism evidence="2 3">
    <name type="scientific">Streptosporangium subroseum</name>
    <dbReference type="NCBI Taxonomy" id="106412"/>
    <lineage>
        <taxon>Bacteria</taxon>
        <taxon>Bacillati</taxon>
        <taxon>Actinomycetota</taxon>
        <taxon>Actinomycetes</taxon>
        <taxon>Streptosporangiales</taxon>
        <taxon>Streptosporangiaceae</taxon>
        <taxon>Streptosporangium</taxon>
    </lineage>
</organism>
<dbReference type="Proteomes" id="UP000198282">
    <property type="component" value="Unassembled WGS sequence"/>
</dbReference>
<evidence type="ECO:0000256" key="1">
    <source>
        <dbReference type="SAM" id="Phobius"/>
    </source>
</evidence>
<dbReference type="EMBL" id="FZOD01000076">
    <property type="protein sequence ID" value="SNT60159.1"/>
    <property type="molecule type" value="Genomic_DNA"/>
</dbReference>
<dbReference type="RefSeq" id="WP_143653567.1">
    <property type="nucleotide sequence ID" value="NZ_FZOD01000076.1"/>
</dbReference>
<keyword evidence="1" id="KW-0812">Transmembrane</keyword>
<sequence>MTEDELPPMPDFDPRATRRAVRRGLTRTAIMVLAALVVLALVATVGSSLIQRRGDREERMTSVLGTAFKIYNPGYNIEVRDWGATTPLSMSFTVAVNPMRAIGGFVAGYGGAEHVITQDFFGHVGRQPLGNGANTTLSRALVNVSTGNQPKQDSRKVLARLPEELNALAVVEFVKPLTTEELTAFTAKYKSYAEKVVYERRPRSIPITWGGMTMWDRAPMPAIKTGEDHEIEPGEAIKLDLSNFRRWVGILKDYDDDNLHDFDLSLARLRKAANDGLAYAYVDSLATIGKLRKVIEDPLVQTVRVADVTYDLERP</sequence>
<evidence type="ECO:0000313" key="2">
    <source>
        <dbReference type="EMBL" id="SNT60159.1"/>
    </source>
</evidence>
<reference evidence="2 3" key="1">
    <citation type="submission" date="2017-06" db="EMBL/GenBank/DDBJ databases">
        <authorList>
            <person name="Kim H.J."/>
            <person name="Triplett B.A."/>
        </authorList>
    </citation>
    <scope>NUCLEOTIDE SEQUENCE [LARGE SCALE GENOMIC DNA]</scope>
    <source>
        <strain evidence="2 3">CGMCC 4.2132</strain>
    </source>
</reference>
<accession>A0A239P1E8</accession>
<dbReference type="AlphaFoldDB" id="A0A239P1E8"/>
<evidence type="ECO:0008006" key="4">
    <source>
        <dbReference type="Google" id="ProtNLM"/>
    </source>
</evidence>
<keyword evidence="1" id="KW-1133">Transmembrane helix</keyword>